<keyword evidence="3" id="KW-0813">Transport</keyword>
<evidence type="ECO:0000256" key="8">
    <source>
        <dbReference type="SAM" id="Phobius"/>
    </source>
</evidence>
<dbReference type="Pfam" id="PF00083">
    <property type="entry name" value="Sugar_tr"/>
    <property type="match status" value="1"/>
</dbReference>
<gene>
    <name evidence="10" type="ORF">CURHAP_LOCUS34564</name>
    <name evidence="11" type="ORF">ORAREDHAP_LOCUS34233</name>
</gene>
<comment type="similarity">
    <text evidence="2">Belongs to the major facilitator superfamily. Sugar transporter (TC 2.A.1.1) family.</text>
</comment>
<dbReference type="OrthoDB" id="6133115at2759"/>
<feature type="compositionally biased region" description="Pro residues" evidence="7">
    <location>
        <begin position="46"/>
        <end position="59"/>
    </location>
</feature>
<keyword evidence="9" id="KW-0732">Signal</keyword>
<evidence type="ECO:0000313" key="11">
    <source>
        <dbReference type="EMBL" id="CAB4311968.1"/>
    </source>
</evidence>
<dbReference type="InterPro" id="IPR050549">
    <property type="entry name" value="MFS_Trehalose_Transporter"/>
</dbReference>
<evidence type="ECO:0008006" key="14">
    <source>
        <dbReference type="Google" id="ProtNLM"/>
    </source>
</evidence>
<comment type="subcellular location">
    <subcellularLocation>
        <location evidence="1">Membrane</location>
    </subcellularLocation>
</comment>
<evidence type="ECO:0000256" key="6">
    <source>
        <dbReference type="ARBA" id="ARBA00023136"/>
    </source>
</evidence>
<dbReference type="Proteomes" id="UP000507222">
    <property type="component" value="Unassembled WGS sequence"/>
</dbReference>
<evidence type="ECO:0000256" key="3">
    <source>
        <dbReference type="ARBA" id="ARBA00022597"/>
    </source>
</evidence>
<dbReference type="Proteomes" id="UP000507245">
    <property type="component" value="Unassembled WGS sequence"/>
</dbReference>
<dbReference type="EMBL" id="CAEKKB010000005">
    <property type="protein sequence ID" value="CAB4311968.1"/>
    <property type="molecule type" value="Genomic_DNA"/>
</dbReference>
<protein>
    <recommendedName>
        <fullName evidence="14">Major facilitator superfamily (MFS) profile domain-containing protein</fullName>
    </recommendedName>
</protein>
<feature type="signal peptide" evidence="9">
    <location>
        <begin position="1"/>
        <end position="21"/>
    </location>
</feature>
<dbReference type="InterPro" id="IPR005828">
    <property type="entry name" value="MFS_sugar_transport-like"/>
</dbReference>
<dbReference type="SUPFAM" id="SSF103473">
    <property type="entry name" value="MFS general substrate transporter"/>
    <property type="match status" value="1"/>
</dbReference>
<keyword evidence="5 8" id="KW-1133">Transmembrane helix</keyword>
<feature type="transmembrane region" description="Helical" evidence="8">
    <location>
        <begin position="344"/>
        <end position="361"/>
    </location>
</feature>
<feature type="compositionally biased region" description="Low complexity" evidence="7">
    <location>
        <begin position="21"/>
        <end position="36"/>
    </location>
</feature>
<dbReference type="GO" id="GO:0016020">
    <property type="term" value="C:membrane"/>
    <property type="evidence" value="ECO:0007669"/>
    <property type="project" value="UniProtKB-SubCell"/>
</dbReference>
<keyword evidence="6 8" id="KW-0472">Membrane</keyword>
<feature type="chain" id="PRO_5036388589" description="Major facilitator superfamily (MFS) profile domain-containing protein" evidence="9">
    <location>
        <begin position="22"/>
        <end position="371"/>
    </location>
</feature>
<feature type="transmembrane region" description="Helical" evidence="8">
    <location>
        <begin position="264"/>
        <end position="284"/>
    </location>
</feature>
<evidence type="ECO:0000313" key="13">
    <source>
        <dbReference type="Proteomes" id="UP000507245"/>
    </source>
</evidence>
<keyword evidence="3" id="KW-0762">Sugar transport</keyword>
<evidence type="ECO:0000256" key="1">
    <source>
        <dbReference type="ARBA" id="ARBA00004370"/>
    </source>
</evidence>
<accession>A0A6J5V2A9</accession>
<feature type="transmembrane region" description="Helical" evidence="8">
    <location>
        <begin position="314"/>
        <end position="332"/>
    </location>
</feature>
<reference evidence="13" key="1">
    <citation type="journal article" date="2020" name="Genome Biol.">
        <title>Gamete binning: chromosome-level and haplotype-resolved genome assembly enabled by high-throughput single-cell sequencing of gamete genomes.</title>
        <authorList>
            <person name="Campoy J.A."/>
            <person name="Sun H."/>
            <person name="Goel M."/>
            <person name="Jiao W.-B."/>
            <person name="Folz-Donahue K."/>
            <person name="Wang N."/>
            <person name="Rubio M."/>
            <person name="Liu C."/>
            <person name="Kukat C."/>
            <person name="Ruiz D."/>
            <person name="Huettel B."/>
            <person name="Schneeberger K."/>
        </authorList>
    </citation>
    <scope>NUCLEOTIDE SEQUENCE [LARGE SCALE GENOMIC DNA]</scope>
    <source>
        <strain evidence="13">cv. Rojo Pasion</strain>
    </source>
</reference>
<evidence type="ECO:0000256" key="7">
    <source>
        <dbReference type="SAM" id="MobiDB-lite"/>
    </source>
</evidence>
<feature type="transmembrane region" description="Helical" evidence="8">
    <location>
        <begin position="121"/>
        <end position="144"/>
    </location>
</feature>
<reference evidence="10 12" key="2">
    <citation type="submission" date="2020-05" db="EMBL/GenBank/DDBJ databases">
        <authorList>
            <person name="Campoy J."/>
            <person name="Schneeberger K."/>
            <person name="Spophaly S."/>
        </authorList>
    </citation>
    <scope>NUCLEOTIDE SEQUENCE [LARGE SCALE GENOMIC DNA]</scope>
    <source>
        <strain evidence="10">PruArmRojPasFocal</strain>
    </source>
</reference>
<sequence length="371" mass="39418">MASFGVLWLLLQSMLSQLLLTTPNPSPSSEPSDSLPAAAVHAPQPTTTPPCPPPPTQPPKRPDQLEISDSLLAKHKSTAPIIVCRKRSSIISSKPSAAASIFENVPFNDGVSLSFIIGVEVSWRALAIIGIVPCAVIIFGLFFIPESPRWLAKTGRQRDFEVALQKLRGKDADVSQEAAEIQEYIASLEELRIREFGNLAGIDGGGGGRGELDSSELLTSGVYAFSAASGFTCPGLEMLNMHGFCVVVTGLGAAVVDKAGRKPLILASASGLVLGCVLIATSFFLKVHGLALKASPIFAVAGILGAFSLDIGRLATGYGSGAFSYVVIYYPPLSFDYFKFQHMLLTKFDAILTIIIIRWHANMKSAGGAQR</sequence>
<evidence type="ECO:0000256" key="2">
    <source>
        <dbReference type="ARBA" id="ARBA00010992"/>
    </source>
</evidence>
<evidence type="ECO:0000256" key="9">
    <source>
        <dbReference type="SAM" id="SignalP"/>
    </source>
</evidence>
<organism evidence="10 12">
    <name type="scientific">Prunus armeniaca</name>
    <name type="common">Apricot</name>
    <name type="synonym">Armeniaca vulgaris</name>
    <dbReference type="NCBI Taxonomy" id="36596"/>
    <lineage>
        <taxon>Eukaryota</taxon>
        <taxon>Viridiplantae</taxon>
        <taxon>Streptophyta</taxon>
        <taxon>Embryophyta</taxon>
        <taxon>Tracheophyta</taxon>
        <taxon>Spermatophyta</taxon>
        <taxon>Magnoliopsida</taxon>
        <taxon>eudicotyledons</taxon>
        <taxon>Gunneridae</taxon>
        <taxon>Pentapetalae</taxon>
        <taxon>rosids</taxon>
        <taxon>fabids</taxon>
        <taxon>Rosales</taxon>
        <taxon>Rosaceae</taxon>
        <taxon>Amygdaloideae</taxon>
        <taxon>Amygdaleae</taxon>
        <taxon>Prunus</taxon>
    </lineage>
</organism>
<proteinExistence type="inferred from homology"/>
<dbReference type="AlphaFoldDB" id="A0A6J5V2A9"/>
<evidence type="ECO:0000256" key="4">
    <source>
        <dbReference type="ARBA" id="ARBA00022692"/>
    </source>
</evidence>
<dbReference type="Gene3D" id="1.20.1250.20">
    <property type="entry name" value="MFS general substrate transporter like domains"/>
    <property type="match status" value="2"/>
</dbReference>
<feature type="region of interest" description="Disordered" evidence="7">
    <location>
        <begin position="21"/>
        <end position="64"/>
    </location>
</feature>
<dbReference type="PANTHER" id="PTHR48021:SF13">
    <property type="entry name" value="SUGAR TRANSPORTER ERD6-LIKE 7"/>
    <property type="match status" value="1"/>
</dbReference>
<name>A0A6J5V2A9_PRUAR</name>
<evidence type="ECO:0000256" key="5">
    <source>
        <dbReference type="ARBA" id="ARBA00022989"/>
    </source>
</evidence>
<dbReference type="InterPro" id="IPR036259">
    <property type="entry name" value="MFS_trans_sf"/>
</dbReference>
<dbReference type="EMBL" id="CAEKDK010000005">
    <property type="protein sequence ID" value="CAB4281485.1"/>
    <property type="molecule type" value="Genomic_DNA"/>
</dbReference>
<dbReference type="PANTHER" id="PTHR48021">
    <property type="match status" value="1"/>
</dbReference>
<feature type="transmembrane region" description="Helical" evidence="8">
    <location>
        <begin position="290"/>
        <end position="307"/>
    </location>
</feature>
<keyword evidence="4 8" id="KW-0812">Transmembrane</keyword>
<evidence type="ECO:0000313" key="12">
    <source>
        <dbReference type="Proteomes" id="UP000507222"/>
    </source>
</evidence>
<keyword evidence="13" id="KW-1185">Reference proteome</keyword>
<dbReference type="GO" id="GO:0022857">
    <property type="term" value="F:transmembrane transporter activity"/>
    <property type="evidence" value="ECO:0007669"/>
    <property type="project" value="InterPro"/>
</dbReference>
<evidence type="ECO:0000313" key="10">
    <source>
        <dbReference type="EMBL" id="CAB4281485.1"/>
    </source>
</evidence>